<dbReference type="SUPFAM" id="SSF50331">
    <property type="entry name" value="MOP-like"/>
    <property type="match status" value="1"/>
</dbReference>
<protein>
    <submittedName>
        <fullName evidence="6">Fe3+/spermidine/putrescine ABC transporter ATP-binding protein</fullName>
    </submittedName>
</protein>
<dbReference type="Pfam" id="PF00005">
    <property type="entry name" value="ABC_tran"/>
    <property type="match status" value="1"/>
</dbReference>
<dbReference type="GO" id="GO:0016887">
    <property type="term" value="F:ATP hydrolysis activity"/>
    <property type="evidence" value="ECO:0007669"/>
    <property type="project" value="InterPro"/>
</dbReference>
<evidence type="ECO:0000259" key="5">
    <source>
        <dbReference type="PROSITE" id="PS50893"/>
    </source>
</evidence>
<dbReference type="PANTHER" id="PTHR42781">
    <property type="entry name" value="SPERMIDINE/PUTRESCINE IMPORT ATP-BINDING PROTEIN POTA"/>
    <property type="match status" value="1"/>
</dbReference>
<proteinExistence type="predicted"/>
<keyword evidence="2" id="KW-1003">Cell membrane</keyword>
<evidence type="ECO:0000313" key="6">
    <source>
        <dbReference type="EMBL" id="PAX17924.1"/>
    </source>
</evidence>
<evidence type="ECO:0000256" key="1">
    <source>
        <dbReference type="ARBA" id="ARBA00022448"/>
    </source>
</evidence>
<evidence type="ECO:0000256" key="2">
    <source>
        <dbReference type="ARBA" id="ARBA00022475"/>
    </source>
</evidence>
<sequence length="356" mass="39347">MSFLRLHQLGKQYGKNWVVQDFSLDVAQGEFVSLLGPSGCGKTTTLQMIAGFVQASTGTIELQGRDITRLKPHLRGLGIVFQSYALFPHMTVRQNVEFGLEMRKCPAQERRDRTMRVLELVHLLPLADRYPRELSGGQRQRVALARALVIEPPLLLLDEPLSNLDAQLREEMQLELRDIQRKLGTTTIMVTHDQAEAMSISDRVVVMQAGRITQVDTPHTLYERPRTPFISRFVGKANVIQAQPVLDAQGRWQAVAAGIALLGPLDGPPAGTPEDATLALAIRPEKLQLTTTGAGRCQGRITQCLFLGSQWMYALHTPLGTLMALRSNDGTAPLALGQEVGVDWQAHNLHMLEAQA</sequence>
<dbReference type="SUPFAM" id="SSF52540">
    <property type="entry name" value="P-loop containing nucleoside triphosphate hydrolases"/>
    <property type="match status" value="1"/>
</dbReference>
<dbReference type="InterPro" id="IPR003593">
    <property type="entry name" value="AAA+_ATPase"/>
</dbReference>
<dbReference type="InterPro" id="IPR003439">
    <property type="entry name" value="ABC_transporter-like_ATP-bd"/>
</dbReference>
<dbReference type="InterPro" id="IPR013611">
    <property type="entry name" value="Transp-assoc_OB_typ2"/>
</dbReference>
<evidence type="ECO:0000256" key="3">
    <source>
        <dbReference type="ARBA" id="ARBA00022741"/>
    </source>
</evidence>
<accession>A0A2A2T7Y7</accession>
<organism evidence="6 7">
    <name type="scientific">Vandammella animalimorsus</name>
    <dbReference type="NCBI Taxonomy" id="2029117"/>
    <lineage>
        <taxon>Bacteria</taxon>
        <taxon>Pseudomonadati</taxon>
        <taxon>Pseudomonadota</taxon>
        <taxon>Betaproteobacteria</taxon>
        <taxon>Burkholderiales</taxon>
        <taxon>Comamonadaceae</taxon>
        <taxon>Vandammella</taxon>
    </lineage>
</organism>
<dbReference type="FunFam" id="3.40.50.300:FF:000425">
    <property type="entry name" value="Probable ABC transporter, ATP-binding subunit"/>
    <property type="match status" value="1"/>
</dbReference>
<dbReference type="GO" id="GO:0022857">
    <property type="term" value="F:transmembrane transporter activity"/>
    <property type="evidence" value="ECO:0007669"/>
    <property type="project" value="InterPro"/>
</dbReference>
<dbReference type="GeneID" id="93873616"/>
<reference evidence="6 7" key="1">
    <citation type="submission" date="2017-08" db="EMBL/GenBank/DDBJ databases">
        <title>WGS of Clinical strains of the CDC Group NO-1 linked to zoonotic infections in humans.</title>
        <authorList>
            <person name="Bernier A.-M."/>
            <person name="Bernard K."/>
        </authorList>
    </citation>
    <scope>NUCLEOTIDE SEQUENCE [LARGE SCALE GENOMIC DNA]</scope>
    <source>
        <strain evidence="6 7">NML91-0035</strain>
    </source>
</reference>
<dbReference type="Pfam" id="PF08402">
    <property type="entry name" value="TOBE_2"/>
    <property type="match status" value="1"/>
</dbReference>
<keyword evidence="4 6" id="KW-0067">ATP-binding</keyword>
<keyword evidence="3" id="KW-0547">Nucleotide-binding</keyword>
<name>A0A2A2T7Y7_9BURK</name>
<comment type="caution">
    <text evidence="6">The sequence shown here is derived from an EMBL/GenBank/DDBJ whole genome shotgun (WGS) entry which is preliminary data.</text>
</comment>
<dbReference type="GO" id="GO:0043190">
    <property type="term" value="C:ATP-binding cassette (ABC) transporter complex"/>
    <property type="evidence" value="ECO:0007669"/>
    <property type="project" value="InterPro"/>
</dbReference>
<dbReference type="AlphaFoldDB" id="A0A2A2T7Y7"/>
<dbReference type="EMBL" id="NTBI01000002">
    <property type="protein sequence ID" value="PAX17924.1"/>
    <property type="molecule type" value="Genomic_DNA"/>
</dbReference>
<dbReference type="PROSITE" id="PS50893">
    <property type="entry name" value="ABC_TRANSPORTER_2"/>
    <property type="match status" value="1"/>
</dbReference>
<dbReference type="InterPro" id="IPR017871">
    <property type="entry name" value="ABC_transporter-like_CS"/>
</dbReference>
<keyword evidence="2" id="KW-0472">Membrane</keyword>
<dbReference type="Proteomes" id="UP000217780">
    <property type="component" value="Unassembled WGS sequence"/>
</dbReference>
<dbReference type="SMART" id="SM00382">
    <property type="entry name" value="AAA"/>
    <property type="match status" value="1"/>
</dbReference>
<dbReference type="RefSeq" id="WP_095542442.1">
    <property type="nucleotide sequence ID" value="NZ_NSJC01000008.1"/>
</dbReference>
<dbReference type="InterPro" id="IPR050093">
    <property type="entry name" value="ABC_SmlMolc_Importer"/>
</dbReference>
<dbReference type="PROSITE" id="PS00211">
    <property type="entry name" value="ABC_TRANSPORTER_1"/>
    <property type="match status" value="1"/>
</dbReference>
<keyword evidence="1" id="KW-0813">Transport</keyword>
<dbReference type="InterPro" id="IPR027417">
    <property type="entry name" value="P-loop_NTPase"/>
</dbReference>
<dbReference type="GO" id="GO:0005524">
    <property type="term" value="F:ATP binding"/>
    <property type="evidence" value="ECO:0007669"/>
    <property type="project" value="UniProtKB-KW"/>
</dbReference>
<feature type="domain" description="ABC transporter" evidence="5">
    <location>
        <begin position="4"/>
        <end position="234"/>
    </location>
</feature>
<evidence type="ECO:0000313" key="7">
    <source>
        <dbReference type="Proteomes" id="UP000217780"/>
    </source>
</evidence>
<dbReference type="InterPro" id="IPR008995">
    <property type="entry name" value="Mo/tungstate-bd_C_term_dom"/>
</dbReference>
<dbReference type="PANTHER" id="PTHR42781:SF4">
    <property type="entry name" value="SPERMIDINE_PUTRESCINE IMPORT ATP-BINDING PROTEIN POTA"/>
    <property type="match status" value="1"/>
</dbReference>
<evidence type="ECO:0000256" key="4">
    <source>
        <dbReference type="ARBA" id="ARBA00022840"/>
    </source>
</evidence>
<dbReference type="GO" id="GO:0015697">
    <property type="term" value="P:quaternary ammonium group transport"/>
    <property type="evidence" value="ECO:0007669"/>
    <property type="project" value="UniProtKB-ARBA"/>
</dbReference>
<gene>
    <name evidence="6" type="ORF">CLI92_03670</name>
</gene>
<dbReference type="Gene3D" id="3.40.50.300">
    <property type="entry name" value="P-loop containing nucleotide triphosphate hydrolases"/>
    <property type="match status" value="1"/>
</dbReference>